<keyword evidence="2" id="KW-0418">Kinase</keyword>
<dbReference type="PhylomeDB" id="Q21590"/>
<accession>Q21590</accession>
<dbReference type="GeneID" id="187456"/>
<dbReference type="InParanoid" id="Q21590"/>
<protein>
    <submittedName>
        <fullName evidence="2">Protein kinase domain-containing protein</fullName>
    </submittedName>
</protein>
<dbReference type="AGR" id="WB:WBGene00010883"/>
<keyword evidence="3" id="KW-1185">Reference proteome</keyword>
<dbReference type="AlphaFoldDB" id="Q21590"/>
<dbReference type="PaxDb" id="6239-M7.7"/>
<dbReference type="PANTHER" id="PTHR11909">
    <property type="entry name" value="CASEIN KINASE-RELATED"/>
    <property type="match status" value="1"/>
</dbReference>
<dbReference type="KEGG" id="cel:CELE_M7.7"/>
<proteinExistence type="predicted"/>
<dbReference type="UCSC" id="M7.7">
    <property type="organism name" value="c. elegans"/>
</dbReference>
<dbReference type="WormBase" id="M7.7">
    <property type="protein sequence ID" value="CE47466"/>
    <property type="gene ID" value="WBGene00010883"/>
</dbReference>
<dbReference type="PROSITE" id="PS50011">
    <property type="entry name" value="PROTEIN_KINASE_DOM"/>
    <property type="match status" value="1"/>
</dbReference>
<evidence type="ECO:0000259" key="1">
    <source>
        <dbReference type="PROSITE" id="PS50011"/>
    </source>
</evidence>
<gene>
    <name evidence="2" type="ORF">CELE_M7.7</name>
    <name evidence="2 4" type="ORF">M7.7</name>
</gene>
<sequence length="370" mass="42794">MTDRLYMEHEVGAKPMLPPGTTCDQFVLQKMLSGGGFGQIFEASIYGSSNEKSVVKVEGQNAMFQLLYNECSCLKSLNTAFNPNNLPGASPFLRFHGYGGIDGFRWLAMERCGENLSDLRKDTPLGRFSVTTSLFIFYKFIEALQMMHSIGWLHRDVKPANVCVDLKSRRHLYLLDFGMSKIYVEKDGTLKARRTSAPFRGTLRYVSVNIHRRQDASRWDDIWSAFYIATENMVGHLPWRRMGDAMKVEEKKVSSDLSRLIYGSDRSRPKCMEYIENELNNSQSDPSYFYVPPAYDKMLQQIAGDLRLRNLSMDTVCLDWMTRQYKPTDQYVAHNPYAVLSRRVNAITPQKMHKKMDKIERQFERSVCFY</sequence>
<dbReference type="STRING" id="6239.M7.7.1"/>
<dbReference type="InterPro" id="IPR011009">
    <property type="entry name" value="Kinase-like_dom_sf"/>
</dbReference>
<dbReference type="GO" id="GO:0007165">
    <property type="term" value="P:signal transduction"/>
    <property type="evidence" value="ECO:0000318"/>
    <property type="project" value="GO_Central"/>
</dbReference>
<dbReference type="eggNOG" id="KOG1164">
    <property type="taxonomic scope" value="Eukaryota"/>
</dbReference>
<dbReference type="SMART" id="SM00220">
    <property type="entry name" value="S_TKc"/>
    <property type="match status" value="1"/>
</dbReference>
<reference evidence="2 3" key="1">
    <citation type="journal article" date="1998" name="Science">
        <title>Genome sequence of the nematode C. elegans: a platform for investigating biology.</title>
        <authorList>
            <consortium name="The C. elegans sequencing consortium"/>
            <person name="Sulson J.E."/>
            <person name="Waterston R."/>
        </authorList>
    </citation>
    <scope>NUCLEOTIDE SEQUENCE [LARGE SCALE GENOMIC DNA]</scope>
    <source>
        <strain evidence="2 3">Bristol N2</strain>
    </source>
</reference>
<dbReference type="OMA" id="RSYYFMQ"/>
<dbReference type="GO" id="GO:0005524">
    <property type="term" value="F:ATP binding"/>
    <property type="evidence" value="ECO:0007669"/>
    <property type="project" value="InterPro"/>
</dbReference>
<name>Q21590_CAEEL</name>
<dbReference type="RefSeq" id="NP_502068.2">
    <property type="nucleotide sequence ID" value="NM_069667.2"/>
</dbReference>
<keyword evidence="2" id="KW-0808">Transferase</keyword>
<dbReference type="OrthoDB" id="2687620at2759"/>
<dbReference type="InterPro" id="IPR000719">
    <property type="entry name" value="Prot_kinase_dom"/>
</dbReference>
<dbReference type="SUPFAM" id="SSF56112">
    <property type="entry name" value="Protein kinase-like (PK-like)"/>
    <property type="match status" value="1"/>
</dbReference>
<dbReference type="CTD" id="187456"/>
<evidence type="ECO:0000313" key="3">
    <source>
        <dbReference type="Proteomes" id="UP000001940"/>
    </source>
</evidence>
<evidence type="ECO:0000313" key="4">
    <source>
        <dbReference type="WormBase" id="M7.7"/>
    </source>
</evidence>
<dbReference type="FunCoup" id="Q21590">
    <property type="interactions" value="265"/>
</dbReference>
<organism evidence="2 3">
    <name type="scientific">Caenorhabditis elegans</name>
    <dbReference type="NCBI Taxonomy" id="6239"/>
    <lineage>
        <taxon>Eukaryota</taxon>
        <taxon>Metazoa</taxon>
        <taxon>Ecdysozoa</taxon>
        <taxon>Nematoda</taxon>
        <taxon>Chromadorea</taxon>
        <taxon>Rhabditida</taxon>
        <taxon>Rhabditina</taxon>
        <taxon>Rhabditomorpha</taxon>
        <taxon>Rhabditoidea</taxon>
        <taxon>Rhabditidae</taxon>
        <taxon>Peloderinae</taxon>
        <taxon>Caenorhabditis</taxon>
    </lineage>
</organism>
<dbReference type="SMR" id="Q21590"/>
<dbReference type="GO" id="GO:0005737">
    <property type="term" value="C:cytoplasm"/>
    <property type="evidence" value="ECO:0000318"/>
    <property type="project" value="GO_Central"/>
</dbReference>
<dbReference type="GO" id="GO:0004674">
    <property type="term" value="F:protein serine/threonine kinase activity"/>
    <property type="evidence" value="ECO:0000318"/>
    <property type="project" value="GO_Central"/>
</dbReference>
<dbReference type="Bgee" id="WBGene00010883">
    <property type="expression patterns" value="Expressed in larva and 1 other cell type or tissue"/>
</dbReference>
<dbReference type="InterPro" id="IPR050235">
    <property type="entry name" value="CK1_Ser-Thr_kinase"/>
</dbReference>
<feature type="domain" description="Protein kinase" evidence="1">
    <location>
        <begin position="26"/>
        <end position="289"/>
    </location>
</feature>
<dbReference type="Gene3D" id="1.10.510.10">
    <property type="entry name" value="Transferase(Phosphotransferase) domain 1"/>
    <property type="match status" value="1"/>
</dbReference>
<evidence type="ECO:0000313" key="2">
    <source>
        <dbReference type="EMBL" id="CAA92744.2"/>
    </source>
</evidence>
<dbReference type="Pfam" id="PF00069">
    <property type="entry name" value="Pkinase"/>
    <property type="match status" value="1"/>
</dbReference>
<dbReference type="GO" id="GO:0005634">
    <property type="term" value="C:nucleus"/>
    <property type="evidence" value="ECO:0000318"/>
    <property type="project" value="GO_Central"/>
</dbReference>
<dbReference type="Proteomes" id="UP000001940">
    <property type="component" value="Chromosome IV"/>
</dbReference>
<dbReference type="HOGENOM" id="CLU_019279_2_5_1"/>
<dbReference type="EMBL" id="BX284604">
    <property type="protein sequence ID" value="CAA92744.2"/>
    <property type="molecule type" value="Genomic_DNA"/>
</dbReference>